<evidence type="ECO:0000256" key="1">
    <source>
        <dbReference type="ARBA" id="ARBA00022490"/>
    </source>
</evidence>
<accession>A0ABM6JZ47</accession>
<sequence>MKQQHQRSIIRYQDGTAFEKEDPVAVEYAITIKLNNKEFATIVCTPEYIEDMTVGFLASEGVVPKWEQIKDIRLDLENGFIYVDTNKAYPFFEQLQNKRYITSCCGMSRQGFIFANDALTAKKMDGISVELTPGQIFSLMNQMEEQAEMFRHTGGVHNAALCAPNQLLLSRMDIGRHNALDKIYGHCLKNNISVRDKIIVFSGRISSEILLKVAKIGCEIVLSKSAPTELALSLADDLGITTVGFIRGGSFNVYTHPERIVMGDTTLFSDYRKK</sequence>
<dbReference type="Gene3D" id="3.10.20.10">
    <property type="match status" value="1"/>
</dbReference>
<dbReference type="PANTHER" id="PTHR30592:SF1">
    <property type="entry name" value="SULFUR CARRIER PROTEIN FDHD"/>
    <property type="match status" value="1"/>
</dbReference>
<evidence type="ECO:0000313" key="5">
    <source>
        <dbReference type="Proteomes" id="UP000192486"/>
    </source>
</evidence>
<evidence type="ECO:0000256" key="2">
    <source>
        <dbReference type="ARBA" id="ARBA00023150"/>
    </source>
</evidence>
<evidence type="ECO:0000256" key="3">
    <source>
        <dbReference type="HAMAP-Rule" id="MF_00187"/>
    </source>
</evidence>
<comment type="subcellular location">
    <subcellularLocation>
        <location evidence="3">Cytoplasm</location>
    </subcellularLocation>
</comment>
<dbReference type="Pfam" id="PF02634">
    <property type="entry name" value="FdhD-NarQ"/>
    <property type="match status" value="1"/>
</dbReference>
<reference evidence="4 5" key="1">
    <citation type="submission" date="2016-04" db="EMBL/GenBank/DDBJ databases">
        <title>Comparative Genomics and Epigenetics of Sporosarcina ureae.</title>
        <authorList>
            <person name="Oliver A.S."/>
            <person name="Cooper K.K."/>
        </authorList>
    </citation>
    <scope>NUCLEOTIDE SEQUENCE [LARGE SCALE GENOMIC DNA]</scope>
    <source>
        <strain evidence="4 5">S204</strain>
    </source>
</reference>
<protein>
    <recommendedName>
        <fullName evidence="3">Sulfur carrier protein FdhD</fullName>
    </recommendedName>
</protein>
<organism evidence="4 5">
    <name type="scientific">Sporosarcina ureae</name>
    <dbReference type="NCBI Taxonomy" id="1571"/>
    <lineage>
        <taxon>Bacteria</taxon>
        <taxon>Bacillati</taxon>
        <taxon>Bacillota</taxon>
        <taxon>Bacilli</taxon>
        <taxon>Bacillales</taxon>
        <taxon>Caryophanaceae</taxon>
        <taxon>Sporosarcina</taxon>
    </lineage>
</organism>
<proteinExistence type="inferred from homology"/>
<dbReference type="EMBL" id="CP015108">
    <property type="protein sequence ID" value="ARF15408.1"/>
    <property type="molecule type" value="Genomic_DNA"/>
</dbReference>
<keyword evidence="2 3" id="KW-0501">Molybdenum cofactor biosynthesis</keyword>
<dbReference type="InterPro" id="IPR016193">
    <property type="entry name" value="Cytidine_deaminase-like"/>
</dbReference>
<dbReference type="SUPFAM" id="SSF53927">
    <property type="entry name" value="Cytidine deaminase-like"/>
    <property type="match status" value="1"/>
</dbReference>
<comment type="caution">
    <text evidence="3">Lacks conserved residue(s) required for the propagation of feature annotation.</text>
</comment>
<dbReference type="PANTHER" id="PTHR30592">
    <property type="entry name" value="FORMATE DEHYDROGENASE"/>
    <property type="match status" value="1"/>
</dbReference>
<dbReference type="HAMAP" id="MF_00187">
    <property type="entry name" value="FdhD"/>
    <property type="match status" value="1"/>
</dbReference>
<evidence type="ECO:0000313" key="4">
    <source>
        <dbReference type="EMBL" id="ARF15408.1"/>
    </source>
</evidence>
<feature type="active site" description="Cysteine persulfide intermediate" evidence="3">
    <location>
        <position position="105"/>
    </location>
</feature>
<dbReference type="RefSeq" id="WP_037561585.1">
    <property type="nucleotide sequence ID" value="NZ_CP015108.1"/>
</dbReference>
<dbReference type="InterPro" id="IPR003786">
    <property type="entry name" value="FdhD"/>
</dbReference>
<dbReference type="NCBIfam" id="TIGR00129">
    <property type="entry name" value="fdhD_narQ"/>
    <property type="match status" value="1"/>
</dbReference>
<gene>
    <name evidence="3" type="primary">fdhD</name>
    <name evidence="4" type="ORF">SporoS204_15335</name>
</gene>
<keyword evidence="5" id="KW-1185">Reference proteome</keyword>
<dbReference type="PIRSF" id="PIRSF015626">
    <property type="entry name" value="FdhD"/>
    <property type="match status" value="1"/>
</dbReference>
<name>A0ABM6JZ47_SPOUR</name>
<dbReference type="Gene3D" id="3.40.140.10">
    <property type="entry name" value="Cytidine Deaminase, domain 2"/>
    <property type="match status" value="1"/>
</dbReference>
<dbReference type="Proteomes" id="UP000192486">
    <property type="component" value="Chromosome"/>
</dbReference>
<keyword evidence="1 3" id="KW-0963">Cytoplasm</keyword>
<comment type="function">
    <text evidence="3">Required for formate dehydrogenase (FDH) activity. Acts as a sulfur carrier protein that transfers sulfur from IscS to the molybdenum cofactor prior to its insertion into FDH.</text>
</comment>
<comment type="similarity">
    <text evidence="3">Belongs to the FdhD family.</text>
</comment>